<evidence type="ECO:0000313" key="1">
    <source>
        <dbReference type="EMBL" id="TCL66063.1"/>
    </source>
</evidence>
<comment type="caution">
    <text evidence="1">The sequence shown here is derived from an EMBL/GenBank/DDBJ whole genome shotgun (WGS) entry which is preliminary data.</text>
</comment>
<evidence type="ECO:0000313" key="2">
    <source>
        <dbReference type="Proteomes" id="UP000295455"/>
    </source>
</evidence>
<dbReference type="SUPFAM" id="SSF49464">
    <property type="entry name" value="Carboxypeptidase regulatory domain-like"/>
    <property type="match status" value="1"/>
</dbReference>
<keyword evidence="2" id="KW-1185">Reference proteome</keyword>
<sequence>MIPYKITNQKSILYLLVLIMLLQIDICFSQNQISGHVFSAKDSTAIYGASVYFDRTSIGASTNDKGYFKILFEKSNSSLIISSIGYETVIINPQNILINKTLPNIYLSEKSEDLETVYIEMDSWSRSKKLEIFKREFLGTNKAAKLCDIINENSIKLRYVNSSNTLIATSNEPLIIENKYLGYTLKYSLRDFQVKFKTNEKDSTMPLSINYHGFSFFEPLENKLSGKISRNRKKSYLGSTSHFMKALYLKELDENNFKIYYQWVQVPTYEYFEITEYENTKHVKLLVNEIQIRYKTYEQSFLIAKDVFTIDYSGHLDPPESINIRGEMSKKRISELLPLGYEP</sequence>
<dbReference type="Pfam" id="PF13715">
    <property type="entry name" value="CarbopepD_reg_2"/>
    <property type="match status" value="1"/>
</dbReference>
<gene>
    <name evidence="1" type="ORF">EV196_10492</name>
</gene>
<name>A0A4R1RIX7_9FLAO</name>
<dbReference type="GO" id="GO:0004180">
    <property type="term" value="F:carboxypeptidase activity"/>
    <property type="evidence" value="ECO:0007669"/>
    <property type="project" value="UniProtKB-KW"/>
</dbReference>
<keyword evidence="1" id="KW-0121">Carboxypeptidase</keyword>
<keyword evidence="1" id="KW-0645">Protease</keyword>
<dbReference type="OrthoDB" id="1223654at2"/>
<organism evidence="1 2">
    <name type="scientific">Mariniflexile fucanivorans</name>
    <dbReference type="NCBI Taxonomy" id="264023"/>
    <lineage>
        <taxon>Bacteria</taxon>
        <taxon>Pseudomonadati</taxon>
        <taxon>Bacteroidota</taxon>
        <taxon>Flavobacteriia</taxon>
        <taxon>Flavobacteriales</taxon>
        <taxon>Flavobacteriaceae</taxon>
        <taxon>Mariniflexile</taxon>
    </lineage>
</organism>
<dbReference type="InterPro" id="IPR008969">
    <property type="entry name" value="CarboxyPept-like_regulatory"/>
</dbReference>
<dbReference type="RefSeq" id="WP_132217554.1">
    <property type="nucleotide sequence ID" value="NZ_OX156936.1"/>
</dbReference>
<dbReference type="Proteomes" id="UP000295455">
    <property type="component" value="Unassembled WGS sequence"/>
</dbReference>
<dbReference type="Gene3D" id="2.60.40.1120">
    <property type="entry name" value="Carboxypeptidase-like, regulatory domain"/>
    <property type="match status" value="1"/>
</dbReference>
<keyword evidence="1" id="KW-0378">Hydrolase</keyword>
<reference evidence="1 2" key="1">
    <citation type="submission" date="2019-03" db="EMBL/GenBank/DDBJ databases">
        <title>Genomic Encyclopedia of Type Strains, Phase IV (KMG-IV): sequencing the most valuable type-strain genomes for metagenomic binning, comparative biology and taxonomic classification.</title>
        <authorList>
            <person name="Goeker M."/>
        </authorList>
    </citation>
    <scope>NUCLEOTIDE SEQUENCE [LARGE SCALE GENOMIC DNA]</scope>
    <source>
        <strain evidence="1 2">DSM 18792</strain>
    </source>
</reference>
<dbReference type="EMBL" id="SLUP01000004">
    <property type="protein sequence ID" value="TCL66063.1"/>
    <property type="molecule type" value="Genomic_DNA"/>
</dbReference>
<accession>A0A4R1RIX7</accession>
<dbReference type="AlphaFoldDB" id="A0A4R1RIX7"/>
<protein>
    <submittedName>
        <fullName evidence="1">Carboxypeptidase-like protein</fullName>
    </submittedName>
</protein>
<proteinExistence type="predicted"/>